<reference evidence="15 16" key="1">
    <citation type="submission" date="2020-08" db="EMBL/GenBank/DDBJ databases">
        <title>Genomic Encyclopedia of Type Strains, Phase IV (KMG-IV): sequencing the most valuable type-strain genomes for metagenomic binning, comparative biology and taxonomic classification.</title>
        <authorList>
            <person name="Goeker M."/>
        </authorList>
    </citation>
    <scope>NUCLEOTIDE SEQUENCE [LARGE SCALE GENOMIC DNA]</scope>
    <source>
        <strain evidence="15 16">DSM 23447</strain>
    </source>
</reference>
<evidence type="ECO:0000256" key="3">
    <source>
        <dbReference type="ARBA" id="ARBA00013017"/>
    </source>
</evidence>
<dbReference type="InterPro" id="IPR000866">
    <property type="entry name" value="AhpC/TSA"/>
</dbReference>
<evidence type="ECO:0000313" key="15">
    <source>
        <dbReference type="EMBL" id="MBB4050667.1"/>
    </source>
</evidence>
<evidence type="ECO:0000256" key="9">
    <source>
        <dbReference type="ARBA" id="ARBA00032824"/>
    </source>
</evidence>
<keyword evidence="5" id="KW-0049">Antioxidant</keyword>
<evidence type="ECO:0000313" key="16">
    <source>
        <dbReference type="Proteomes" id="UP000547011"/>
    </source>
</evidence>
<dbReference type="InterPro" id="IPR013766">
    <property type="entry name" value="Thioredoxin_domain"/>
</dbReference>
<dbReference type="SUPFAM" id="SSF52833">
    <property type="entry name" value="Thioredoxin-like"/>
    <property type="match status" value="1"/>
</dbReference>
<dbReference type="GO" id="GO:0008379">
    <property type="term" value="F:thioredoxin peroxidase activity"/>
    <property type="evidence" value="ECO:0007669"/>
    <property type="project" value="TreeGrafter"/>
</dbReference>
<keyword evidence="7" id="KW-1015">Disulfide bond</keyword>
<evidence type="ECO:0000256" key="1">
    <source>
        <dbReference type="ARBA" id="ARBA00003330"/>
    </source>
</evidence>
<evidence type="ECO:0000256" key="6">
    <source>
        <dbReference type="ARBA" id="ARBA00023002"/>
    </source>
</evidence>
<evidence type="ECO:0000256" key="5">
    <source>
        <dbReference type="ARBA" id="ARBA00022862"/>
    </source>
</evidence>
<evidence type="ECO:0000259" key="14">
    <source>
        <dbReference type="PROSITE" id="PS51352"/>
    </source>
</evidence>
<keyword evidence="4 15" id="KW-0575">Peroxidase</keyword>
<comment type="subunit">
    <text evidence="2">Monomer.</text>
</comment>
<evidence type="ECO:0000256" key="2">
    <source>
        <dbReference type="ARBA" id="ARBA00011245"/>
    </source>
</evidence>
<evidence type="ECO:0000256" key="7">
    <source>
        <dbReference type="ARBA" id="ARBA00023157"/>
    </source>
</evidence>
<comment type="caution">
    <text evidence="15">The sequence shown here is derived from an EMBL/GenBank/DDBJ whole genome shotgun (WGS) entry which is preliminary data.</text>
</comment>
<name>A0A7W6NA98_9HYPH</name>
<dbReference type="Gene3D" id="3.40.30.10">
    <property type="entry name" value="Glutaredoxin"/>
    <property type="match status" value="1"/>
</dbReference>
<evidence type="ECO:0000256" key="10">
    <source>
        <dbReference type="ARBA" id="ARBA00038489"/>
    </source>
</evidence>
<protein>
    <recommendedName>
        <fullName evidence="3">thioredoxin-dependent peroxiredoxin</fullName>
        <ecNumber evidence="3">1.11.1.24</ecNumber>
    </recommendedName>
    <alternativeName>
        <fullName evidence="9">Thioredoxin peroxidase</fullName>
    </alternativeName>
    <alternativeName>
        <fullName evidence="11">Thioredoxin-dependent peroxiredoxin Bcp</fullName>
    </alternativeName>
</protein>
<comment type="catalytic activity">
    <reaction evidence="12">
        <text>a hydroperoxide + [thioredoxin]-dithiol = an alcohol + [thioredoxin]-disulfide + H2O</text>
        <dbReference type="Rhea" id="RHEA:62620"/>
        <dbReference type="Rhea" id="RHEA-COMP:10698"/>
        <dbReference type="Rhea" id="RHEA-COMP:10700"/>
        <dbReference type="ChEBI" id="CHEBI:15377"/>
        <dbReference type="ChEBI" id="CHEBI:29950"/>
        <dbReference type="ChEBI" id="CHEBI:30879"/>
        <dbReference type="ChEBI" id="CHEBI:35924"/>
        <dbReference type="ChEBI" id="CHEBI:50058"/>
        <dbReference type="EC" id="1.11.1.24"/>
    </reaction>
</comment>
<dbReference type="PROSITE" id="PS51352">
    <property type="entry name" value="THIOREDOXIN_2"/>
    <property type="match status" value="1"/>
</dbReference>
<organism evidence="15 16">
    <name type="scientific">Devosia subaequoris</name>
    <dbReference type="NCBI Taxonomy" id="395930"/>
    <lineage>
        <taxon>Bacteria</taxon>
        <taxon>Pseudomonadati</taxon>
        <taxon>Pseudomonadota</taxon>
        <taxon>Alphaproteobacteria</taxon>
        <taxon>Hyphomicrobiales</taxon>
        <taxon>Devosiaceae</taxon>
        <taxon>Devosia</taxon>
    </lineage>
</organism>
<comment type="similarity">
    <text evidence="10">Belongs to the peroxiredoxin family. BCP/PrxQ subfamily.</text>
</comment>
<dbReference type="AlphaFoldDB" id="A0A7W6NA98"/>
<dbReference type="CDD" id="cd03017">
    <property type="entry name" value="PRX_BCP"/>
    <property type="match status" value="1"/>
</dbReference>
<dbReference type="PIRSF" id="PIRSF000239">
    <property type="entry name" value="AHPC"/>
    <property type="match status" value="1"/>
</dbReference>
<accession>A0A7W6NA98</accession>
<dbReference type="PANTHER" id="PTHR42801:SF4">
    <property type="entry name" value="AHPC_TSA FAMILY PROTEIN"/>
    <property type="match status" value="1"/>
</dbReference>
<evidence type="ECO:0000256" key="4">
    <source>
        <dbReference type="ARBA" id="ARBA00022559"/>
    </source>
</evidence>
<evidence type="ECO:0000256" key="11">
    <source>
        <dbReference type="ARBA" id="ARBA00042639"/>
    </source>
</evidence>
<keyword evidence="16" id="KW-1185">Reference proteome</keyword>
<dbReference type="InterPro" id="IPR050924">
    <property type="entry name" value="Peroxiredoxin_BCP/PrxQ"/>
</dbReference>
<gene>
    <name evidence="15" type="ORF">GGR20_000285</name>
</gene>
<dbReference type="GO" id="GO:0045454">
    <property type="term" value="P:cell redox homeostasis"/>
    <property type="evidence" value="ECO:0007669"/>
    <property type="project" value="TreeGrafter"/>
</dbReference>
<keyword evidence="6 15" id="KW-0560">Oxidoreductase</keyword>
<proteinExistence type="inferred from homology"/>
<evidence type="ECO:0000256" key="12">
    <source>
        <dbReference type="ARBA" id="ARBA00049091"/>
    </source>
</evidence>
<sequence length="161" mass="17721">MTHLKSGDLVPTFSLTCDNGEVITPAALRGRPAVIFFYPEDDSGGCIDENVEFSALQTEFENRGASLIGVSPDDVASHNKFRAKYDLLPRLGADPDRAMIEAFGLWQLKKLYGREFMGLVRTSFIIDADGKIARVIRATRIKGHAAKVLIALDEVLAPDQR</sequence>
<dbReference type="EMBL" id="JACIEW010000001">
    <property type="protein sequence ID" value="MBB4050667.1"/>
    <property type="molecule type" value="Genomic_DNA"/>
</dbReference>
<feature type="domain" description="Thioredoxin" evidence="14">
    <location>
        <begin position="4"/>
        <end position="157"/>
    </location>
</feature>
<dbReference type="RefSeq" id="WP_183309455.1">
    <property type="nucleotide sequence ID" value="NZ_JACIEW010000001.1"/>
</dbReference>
<dbReference type="Proteomes" id="UP000547011">
    <property type="component" value="Unassembled WGS sequence"/>
</dbReference>
<dbReference type="Pfam" id="PF00578">
    <property type="entry name" value="AhpC-TSA"/>
    <property type="match status" value="1"/>
</dbReference>
<evidence type="ECO:0000256" key="13">
    <source>
        <dbReference type="PIRSR" id="PIRSR000239-1"/>
    </source>
</evidence>
<feature type="active site" description="Cysteine sulfenic acid (-SOH) intermediate; for peroxidase activity" evidence="13">
    <location>
        <position position="46"/>
    </location>
</feature>
<keyword evidence="8" id="KW-0676">Redox-active center</keyword>
<dbReference type="FunFam" id="3.40.30.10:FF:000007">
    <property type="entry name" value="Thioredoxin-dependent thiol peroxidase"/>
    <property type="match status" value="1"/>
</dbReference>
<dbReference type="EC" id="1.11.1.24" evidence="3"/>
<dbReference type="InterPro" id="IPR036249">
    <property type="entry name" value="Thioredoxin-like_sf"/>
</dbReference>
<dbReference type="GO" id="GO:0005737">
    <property type="term" value="C:cytoplasm"/>
    <property type="evidence" value="ECO:0007669"/>
    <property type="project" value="TreeGrafter"/>
</dbReference>
<comment type="function">
    <text evidence="1">Thiol-specific peroxidase that catalyzes the reduction of hydrogen peroxide and organic hydroperoxides to water and alcohols, respectively. Plays a role in cell protection against oxidative stress by detoxifying peroxides and as sensor of hydrogen peroxide-mediated signaling events.</text>
</comment>
<evidence type="ECO:0000256" key="8">
    <source>
        <dbReference type="ARBA" id="ARBA00023284"/>
    </source>
</evidence>
<dbReference type="PANTHER" id="PTHR42801">
    <property type="entry name" value="THIOREDOXIN-DEPENDENT PEROXIDE REDUCTASE"/>
    <property type="match status" value="1"/>
</dbReference>
<dbReference type="InterPro" id="IPR024706">
    <property type="entry name" value="Peroxiredoxin_AhpC-typ"/>
</dbReference>
<dbReference type="GO" id="GO:0034599">
    <property type="term" value="P:cellular response to oxidative stress"/>
    <property type="evidence" value="ECO:0007669"/>
    <property type="project" value="TreeGrafter"/>
</dbReference>